<sequence length="451" mass="44619">MKNSINKVSHSDQGSVIPFFVIMLIALLAFSGLALDGGYVFVQRARLQQVADSSALACVINPSTLPCPTSGGNIYPLTNPYNFTIAIQNPGDTSLCPNPSTQNKCASAKATTTWNTFLLGVVGINTVTLSATAIAGMTGQNPCMIALGTSGVGISVTGSGALTTVNCGIGVNQTGTSISNVGSGSITSNLIKVMGSVSNVGSGTISPTTLVTTPATDPFASEPIPAFTPPPPGTCTQSTLLSYSGGTNHTVPAGNYCGGVSNAGSGNITLNPGYYNGISTSGSASVTFNPGNYVIYGSGLSVVGSGPVSMGAGNYVIYGGGASFTGSGNVSGSNIVIYNSGSSTYPADSIDATGSGGFNLSAPTTGADAGMLVFQPASNTNAINIVGSSSSTLNGNIYAPSAAVNLTGSAGATLPIGNIISNNIVLTGSGTISVTNAYNPNTSSSKPSLLQ</sequence>
<accession>A0AA43MAP2</accession>
<keyword evidence="1" id="KW-0812">Transmembrane</keyword>
<dbReference type="InterPro" id="IPR028087">
    <property type="entry name" value="Tad_N"/>
</dbReference>
<dbReference type="AlphaFoldDB" id="A0AA43MAP2"/>
<dbReference type="RefSeq" id="WP_280756835.1">
    <property type="nucleotide sequence ID" value="NZ_JARXXW010000003.1"/>
</dbReference>
<dbReference type="Proteomes" id="UP001161160">
    <property type="component" value="Unassembled WGS sequence"/>
</dbReference>
<reference evidence="3" key="1">
    <citation type="submission" date="2023-04" db="EMBL/GenBank/DDBJ databases">
        <title>Genome Encyclopedia of Bacteria and Archaea VI: Functional Genomics of Type Strains.</title>
        <authorList>
            <person name="Whitman W."/>
        </authorList>
    </citation>
    <scope>NUCLEOTIDE SEQUENCE</scope>
    <source>
        <strain evidence="3">Enz.4-51</strain>
    </source>
</reference>
<evidence type="ECO:0000256" key="1">
    <source>
        <dbReference type="SAM" id="Phobius"/>
    </source>
</evidence>
<name>A0AA43MAP2_9BURK</name>
<gene>
    <name evidence="3" type="ORF">M2127_001604</name>
</gene>
<keyword evidence="4" id="KW-1185">Reference proteome</keyword>
<comment type="caution">
    <text evidence="3">The sequence shown here is derived from an EMBL/GenBank/DDBJ whole genome shotgun (WGS) entry which is preliminary data.</text>
</comment>
<proteinExistence type="predicted"/>
<feature type="domain" description="Putative Flp pilus-assembly TadG-like N-terminal" evidence="2">
    <location>
        <begin position="14"/>
        <end position="57"/>
    </location>
</feature>
<organism evidence="3 4">
    <name type="scientific">Polynucleobacter sphagniphilus</name>
    <dbReference type="NCBI Taxonomy" id="1743169"/>
    <lineage>
        <taxon>Bacteria</taxon>
        <taxon>Pseudomonadati</taxon>
        <taxon>Pseudomonadota</taxon>
        <taxon>Betaproteobacteria</taxon>
        <taxon>Burkholderiales</taxon>
        <taxon>Burkholderiaceae</taxon>
        <taxon>Polynucleobacter</taxon>
    </lineage>
</organism>
<evidence type="ECO:0000313" key="3">
    <source>
        <dbReference type="EMBL" id="MDH6504288.1"/>
    </source>
</evidence>
<dbReference type="Pfam" id="PF13400">
    <property type="entry name" value="Tad"/>
    <property type="match status" value="1"/>
</dbReference>
<evidence type="ECO:0000259" key="2">
    <source>
        <dbReference type="Pfam" id="PF13400"/>
    </source>
</evidence>
<feature type="transmembrane region" description="Helical" evidence="1">
    <location>
        <begin position="16"/>
        <end position="42"/>
    </location>
</feature>
<protein>
    <recommendedName>
        <fullName evidence="2">Putative Flp pilus-assembly TadG-like N-terminal domain-containing protein</fullName>
    </recommendedName>
</protein>
<dbReference type="EMBL" id="JARXYA010000007">
    <property type="protein sequence ID" value="MDH6504288.1"/>
    <property type="molecule type" value="Genomic_DNA"/>
</dbReference>
<evidence type="ECO:0000313" key="4">
    <source>
        <dbReference type="Proteomes" id="UP001161160"/>
    </source>
</evidence>
<keyword evidence="1" id="KW-0472">Membrane</keyword>
<keyword evidence="1" id="KW-1133">Transmembrane helix</keyword>